<feature type="compositionally biased region" description="Low complexity" evidence="8">
    <location>
        <begin position="175"/>
        <end position="195"/>
    </location>
</feature>
<evidence type="ECO:0000256" key="6">
    <source>
        <dbReference type="PROSITE-ProRule" id="PRU00108"/>
    </source>
</evidence>
<evidence type="ECO:0000313" key="10">
    <source>
        <dbReference type="EMBL" id="OKP14345.1"/>
    </source>
</evidence>
<dbReference type="GO" id="GO:0016586">
    <property type="term" value="C:RSC-type complex"/>
    <property type="evidence" value="ECO:0007669"/>
    <property type="project" value="TreeGrafter"/>
</dbReference>
<evidence type="ECO:0000313" key="11">
    <source>
        <dbReference type="Proteomes" id="UP000186955"/>
    </source>
</evidence>
<evidence type="ECO:0000256" key="7">
    <source>
        <dbReference type="RuleBase" id="RU000682"/>
    </source>
</evidence>
<feature type="compositionally biased region" description="Basic and acidic residues" evidence="8">
    <location>
        <begin position="127"/>
        <end position="152"/>
    </location>
</feature>
<feature type="region of interest" description="Disordered" evidence="8">
    <location>
        <begin position="119"/>
        <end position="215"/>
    </location>
</feature>
<keyword evidence="3 6" id="KW-0238">DNA-binding</keyword>
<dbReference type="Pfam" id="PF00046">
    <property type="entry name" value="Homeodomain"/>
    <property type="match status" value="1"/>
</dbReference>
<feature type="region of interest" description="Disordered" evidence="8">
    <location>
        <begin position="235"/>
        <end position="284"/>
    </location>
</feature>
<comment type="similarity">
    <text evidence="2">Belongs to the engrailed homeobox family.</text>
</comment>
<feature type="DNA-binding region" description="Homeobox" evidence="6">
    <location>
        <begin position="68"/>
        <end position="127"/>
    </location>
</feature>
<dbReference type="PANTHER" id="PTHR24341:SF6">
    <property type="entry name" value="HOMEOBOX PROTEIN INVECTED"/>
    <property type="match status" value="1"/>
</dbReference>
<dbReference type="InterPro" id="IPR001356">
    <property type="entry name" value="HD"/>
</dbReference>
<keyword evidence="5 6" id="KW-0539">Nucleus</keyword>
<evidence type="ECO:0000256" key="1">
    <source>
        <dbReference type="ARBA" id="ARBA00004123"/>
    </source>
</evidence>
<gene>
    <name evidence="10" type="ORF">PENSUB_14124</name>
</gene>
<keyword evidence="4 6" id="KW-0371">Homeobox</keyword>
<dbReference type="Proteomes" id="UP000186955">
    <property type="component" value="Unassembled WGS sequence"/>
</dbReference>
<dbReference type="Gene3D" id="1.10.10.60">
    <property type="entry name" value="Homeodomain-like"/>
    <property type="match status" value="1"/>
</dbReference>
<dbReference type="SUPFAM" id="SSF46689">
    <property type="entry name" value="Homeodomain-like"/>
    <property type="match status" value="1"/>
</dbReference>
<feature type="compositionally biased region" description="Polar residues" evidence="8">
    <location>
        <begin position="274"/>
        <end position="284"/>
    </location>
</feature>
<reference evidence="10 11" key="1">
    <citation type="submission" date="2016-10" db="EMBL/GenBank/DDBJ databases">
        <title>Genome sequence of the ascomycete fungus Penicillium subrubescens.</title>
        <authorList>
            <person name="De Vries R.P."/>
            <person name="Peng M."/>
            <person name="Dilokpimol A."/>
            <person name="Hilden K."/>
            <person name="Makela M.R."/>
            <person name="Grigoriev I."/>
            <person name="Riley R."/>
            <person name="Granchi Z."/>
        </authorList>
    </citation>
    <scope>NUCLEOTIDE SEQUENCE [LARGE SCALE GENOMIC DNA]</scope>
    <source>
        <strain evidence="10 11">CBS 132785</strain>
    </source>
</reference>
<comment type="caution">
    <text evidence="10">The sequence shown here is derived from an EMBL/GenBank/DDBJ whole genome shotgun (WGS) entry which is preliminary data.</text>
</comment>
<feature type="domain" description="Homeobox" evidence="9">
    <location>
        <begin position="66"/>
        <end position="126"/>
    </location>
</feature>
<dbReference type="InterPro" id="IPR009057">
    <property type="entry name" value="Homeodomain-like_sf"/>
</dbReference>
<organism evidence="10 11">
    <name type="scientific">Penicillium subrubescens</name>
    <dbReference type="NCBI Taxonomy" id="1316194"/>
    <lineage>
        <taxon>Eukaryota</taxon>
        <taxon>Fungi</taxon>
        <taxon>Dikarya</taxon>
        <taxon>Ascomycota</taxon>
        <taxon>Pezizomycotina</taxon>
        <taxon>Eurotiomycetes</taxon>
        <taxon>Eurotiomycetidae</taxon>
        <taxon>Eurotiales</taxon>
        <taxon>Aspergillaceae</taxon>
        <taxon>Penicillium</taxon>
    </lineage>
</organism>
<evidence type="ECO:0000259" key="9">
    <source>
        <dbReference type="PROSITE" id="PS50071"/>
    </source>
</evidence>
<dbReference type="GO" id="GO:0000981">
    <property type="term" value="F:DNA-binding transcription factor activity, RNA polymerase II-specific"/>
    <property type="evidence" value="ECO:0007669"/>
    <property type="project" value="InterPro"/>
</dbReference>
<dbReference type="AlphaFoldDB" id="A0A1Q5UPE3"/>
<keyword evidence="11" id="KW-1185">Reference proteome</keyword>
<evidence type="ECO:0000256" key="4">
    <source>
        <dbReference type="ARBA" id="ARBA00023155"/>
    </source>
</evidence>
<evidence type="ECO:0000256" key="8">
    <source>
        <dbReference type="SAM" id="MobiDB-lite"/>
    </source>
</evidence>
<dbReference type="EMBL" id="MNBE01000099">
    <property type="protein sequence ID" value="OKP14345.1"/>
    <property type="molecule type" value="Genomic_DNA"/>
</dbReference>
<sequence length="703" mass="77235">MSYIHHPSWNYQAHPGLPMDHAMAYDPTMVPPPMMHHHPIDGYLYPHPPMEMLDYYHQPIMDYDEYTENLSRPRLTKEQVETLETQFQAHPKPSSNVKRQLAAQTNLSLPRVANWFQNRRAKAKQQKRQEEFEKMQKAKAEAEEAARQKSETIDQLSESRQASAVKEEPEESEESTTPKPETTTTESAATPSTSENSKKDTKTKKHQKTNSETAREATFASLQRALNAACAARDRFTGRRGSKQESTHEDEAISPTSMAPPSTTFKSEGKAQTAYGTGSSEWQNNEVSSSCQTISEVPSSSHSISQNMDAFAGAQYPGQHEEWAEHSKNQHRHGSLDYGNMQYPMALQTPDISVTRRESCGALTALDGIGIHTGESGMPQSLGRVGGASWKEAGKELDLAARRKRPRPAAIGTSNTRSLAASTSMSSLSPTSRVPSSAGPGNSMRHSKSAQCLNTRYAGVRKASAAQRSPLNFTFAESGSMKASKAEMLRPSVSSSTLAPPTPLTPQDFQHFLPASPTESNYCLSAHSTTQFFPSSQPMQVNIASPPTTPLDIYSPFPYQQVAPPMSAPAQVSTFPEYVTCDPVPMTARSWADTAPISSPDFQSGLQVSHSSTVSPIGFESAVDHSGHPYRMVTESVSGSPSLIYSVEDADLTGSADTIERKQPEFMMHDYEQHDPRFAAHHMGHKAKAYTFANNTTQGQYPQ</sequence>
<feature type="region of interest" description="Disordered" evidence="8">
    <location>
        <begin position="399"/>
        <end position="449"/>
    </location>
</feature>
<dbReference type="PROSITE" id="PS00027">
    <property type="entry name" value="HOMEOBOX_1"/>
    <property type="match status" value="1"/>
</dbReference>
<feature type="compositionally biased region" description="Polar residues" evidence="8">
    <location>
        <begin position="153"/>
        <end position="162"/>
    </location>
</feature>
<name>A0A1Q5UPE3_9EURO</name>
<dbReference type="FunFam" id="1.10.10.60:FF:000171">
    <property type="entry name" value="Homeobox transcription factor"/>
    <property type="match status" value="1"/>
</dbReference>
<proteinExistence type="inferred from homology"/>
<protein>
    <recommendedName>
        <fullName evidence="9">Homeobox domain-containing protein</fullName>
    </recommendedName>
</protein>
<dbReference type="OrthoDB" id="6159439at2759"/>
<accession>A0A1Q5UPE3</accession>
<dbReference type="SMART" id="SM00389">
    <property type="entry name" value="HOX"/>
    <property type="match status" value="1"/>
</dbReference>
<dbReference type="PANTHER" id="PTHR24341">
    <property type="entry name" value="HOMEOBOX PROTEIN ENGRAILED"/>
    <property type="match status" value="1"/>
</dbReference>
<feature type="compositionally biased region" description="Basic and acidic residues" evidence="8">
    <location>
        <begin position="235"/>
        <end position="251"/>
    </location>
</feature>
<dbReference type="InterPro" id="IPR050720">
    <property type="entry name" value="Engrailed_Homeobox_TFs"/>
</dbReference>
<comment type="subcellular location">
    <subcellularLocation>
        <location evidence="1 6 7">Nucleus</location>
    </subcellularLocation>
</comment>
<evidence type="ECO:0000256" key="3">
    <source>
        <dbReference type="ARBA" id="ARBA00023125"/>
    </source>
</evidence>
<dbReference type="GO" id="GO:0003677">
    <property type="term" value="F:DNA binding"/>
    <property type="evidence" value="ECO:0007669"/>
    <property type="project" value="UniProtKB-UniRule"/>
</dbReference>
<dbReference type="InterPro" id="IPR017970">
    <property type="entry name" value="Homeobox_CS"/>
</dbReference>
<evidence type="ECO:0000256" key="2">
    <source>
        <dbReference type="ARBA" id="ARBA00010896"/>
    </source>
</evidence>
<feature type="compositionally biased region" description="Low complexity" evidence="8">
    <location>
        <begin position="417"/>
        <end position="437"/>
    </location>
</feature>
<dbReference type="PROSITE" id="PS50071">
    <property type="entry name" value="HOMEOBOX_2"/>
    <property type="match status" value="1"/>
</dbReference>
<dbReference type="CDD" id="cd00086">
    <property type="entry name" value="homeodomain"/>
    <property type="match status" value="1"/>
</dbReference>
<evidence type="ECO:0000256" key="5">
    <source>
        <dbReference type="ARBA" id="ARBA00023242"/>
    </source>
</evidence>
<dbReference type="STRING" id="1316194.A0A1Q5UPE3"/>
<feature type="compositionally biased region" description="Polar residues" evidence="8">
    <location>
        <begin position="254"/>
        <end position="266"/>
    </location>
</feature>